<feature type="region of interest" description="Disordered" evidence="1">
    <location>
        <begin position="168"/>
        <end position="189"/>
    </location>
</feature>
<comment type="caution">
    <text evidence="2">The sequence shown here is derived from an EMBL/GenBank/DDBJ whole genome shotgun (WGS) entry which is preliminary data.</text>
</comment>
<dbReference type="Proteomes" id="UP000623467">
    <property type="component" value="Unassembled WGS sequence"/>
</dbReference>
<sequence>MTEDLHNKAVALHELAINPLAASVRQWHFMGDHELDHGDIHQRLPLIANIHILQDTWRQVSTIFTATLHLSAFDHSPPLQVAHRLYRRFVRNRPVERVELDGSGTEIAAETVLSTLSAVSEGSVSLRTLSIAPASPVEASPGIFQTVGSCFPDLCSLKLEFIDQDRELSSVADSDEDPEEGGVASDAEDTIDTRIVVLPEGTSVPRAADEESAPVFPDKRKLRQESLPENLLPGYLYNHGGVYPPNPDRLEPDDESLPLATVMDFIRDGRIVLSPHLEVLNFMRQPPWVGKSEFDTDEQHQAILSLETFVPTLREIGFCDSQDRWLRDHHVWIRDPSAPGRINWGRPGPRIVSRVWNEDGTKRKECTVNE</sequence>
<dbReference type="EMBL" id="JACAZH010000032">
    <property type="protein sequence ID" value="KAF7338917.1"/>
    <property type="molecule type" value="Genomic_DNA"/>
</dbReference>
<keyword evidence="3" id="KW-1185">Reference proteome</keyword>
<gene>
    <name evidence="2" type="ORF">MSAN_02215000</name>
</gene>
<feature type="compositionally biased region" description="Acidic residues" evidence="1">
    <location>
        <begin position="173"/>
        <end position="189"/>
    </location>
</feature>
<organism evidence="2 3">
    <name type="scientific">Mycena sanguinolenta</name>
    <dbReference type="NCBI Taxonomy" id="230812"/>
    <lineage>
        <taxon>Eukaryota</taxon>
        <taxon>Fungi</taxon>
        <taxon>Dikarya</taxon>
        <taxon>Basidiomycota</taxon>
        <taxon>Agaricomycotina</taxon>
        <taxon>Agaricomycetes</taxon>
        <taxon>Agaricomycetidae</taxon>
        <taxon>Agaricales</taxon>
        <taxon>Marasmiineae</taxon>
        <taxon>Mycenaceae</taxon>
        <taxon>Mycena</taxon>
    </lineage>
</organism>
<proteinExistence type="predicted"/>
<accession>A0A8H6XE77</accession>
<name>A0A8H6XE77_9AGAR</name>
<protein>
    <submittedName>
        <fullName evidence="2">Uncharacterized protein</fullName>
    </submittedName>
</protein>
<dbReference type="OrthoDB" id="2939830at2759"/>
<reference evidence="2" key="1">
    <citation type="submission" date="2020-05" db="EMBL/GenBank/DDBJ databases">
        <title>Mycena genomes resolve the evolution of fungal bioluminescence.</title>
        <authorList>
            <person name="Tsai I.J."/>
        </authorList>
    </citation>
    <scope>NUCLEOTIDE SEQUENCE</scope>
    <source>
        <strain evidence="2">160909Yilan</strain>
    </source>
</reference>
<evidence type="ECO:0000313" key="3">
    <source>
        <dbReference type="Proteomes" id="UP000623467"/>
    </source>
</evidence>
<evidence type="ECO:0000313" key="2">
    <source>
        <dbReference type="EMBL" id="KAF7338917.1"/>
    </source>
</evidence>
<evidence type="ECO:0000256" key="1">
    <source>
        <dbReference type="SAM" id="MobiDB-lite"/>
    </source>
</evidence>
<dbReference type="AlphaFoldDB" id="A0A8H6XE77"/>